<evidence type="ECO:0000313" key="1">
    <source>
        <dbReference type="EMBL" id="MQW04074.1"/>
    </source>
</evidence>
<sequence>MDMMAMALLFDMASRNRHWDERFEPRPPSRRRRFAKRLLSAVFRRRQPAETSEGCAGSFTVSCAGGVK</sequence>
<dbReference type="AlphaFoldDB" id="A0A6A7ZMW7"/>
<dbReference type="EMBL" id="WISP01000074">
    <property type="protein sequence ID" value="MQW04074.1"/>
    <property type="molecule type" value="Genomic_DNA"/>
</dbReference>
<name>A0A6A7ZMW7_RHIML</name>
<protein>
    <submittedName>
        <fullName evidence="1">Uncharacterized protein</fullName>
    </submittedName>
</protein>
<dbReference type="RefSeq" id="WP_027992364.1">
    <property type="nucleotide sequence ID" value="NZ_CP136291.1"/>
</dbReference>
<proteinExistence type="predicted"/>
<reference evidence="1" key="1">
    <citation type="journal article" date="2013" name="Genome Biol.">
        <title>Comparative genomics of the core and accessory genomes of 48 Sinorhizobium strains comprising five genospecies.</title>
        <authorList>
            <person name="Sugawara M."/>
            <person name="Epstein B."/>
            <person name="Badgley B.D."/>
            <person name="Unno T."/>
            <person name="Xu L."/>
            <person name="Reese J."/>
            <person name="Gyaneshwar P."/>
            <person name="Denny R."/>
            <person name="Mudge J."/>
            <person name="Bharti A.K."/>
            <person name="Farmer A.D."/>
            <person name="May G.D."/>
            <person name="Woodward J.E."/>
            <person name="Medigue C."/>
            <person name="Vallenet D."/>
            <person name="Lajus A."/>
            <person name="Rouy Z."/>
            <person name="Martinez-Vaz B."/>
            <person name="Tiffin P."/>
            <person name="Young N.D."/>
            <person name="Sadowsky M.J."/>
        </authorList>
    </citation>
    <scope>NUCLEOTIDE SEQUENCE</scope>
    <source>
        <strain evidence="1">M30</strain>
    </source>
</reference>
<comment type="caution">
    <text evidence="1">The sequence shown here is derived from an EMBL/GenBank/DDBJ whole genome shotgun (WGS) entry which is preliminary data.</text>
</comment>
<organism evidence="1">
    <name type="scientific">Rhizobium meliloti</name>
    <name type="common">Ensifer meliloti</name>
    <name type="synonym">Sinorhizobium meliloti</name>
    <dbReference type="NCBI Taxonomy" id="382"/>
    <lineage>
        <taxon>Bacteria</taxon>
        <taxon>Pseudomonadati</taxon>
        <taxon>Pseudomonadota</taxon>
        <taxon>Alphaproteobacteria</taxon>
        <taxon>Hyphomicrobiales</taxon>
        <taxon>Rhizobiaceae</taxon>
        <taxon>Sinorhizobium/Ensifer group</taxon>
        <taxon>Sinorhizobium</taxon>
    </lineage>
</organism>
<gene>
    <name evidence="1" type="ORF">GHK45_09755</name>
</gene>
<accession>A0A6A7ZMW7</accession>